<dbReference type="Gramene" id="PNT61931">
    <property type="protein sequence ID" value="PNT61931"/>
    <property type="gene ID" value="BRADI_5g23063v3"/>
</dbReference>
<accession>A0A2K2CIT0</accession>
<organism evidence="2">
    <name type="scientific">Brachypodium distachyon</name>
    <name type="common">Purple false brome</name>
    <name type="synonym">Trachynia distachya</name>
    <dbReference type="NCBI Taxonomy" id="15368"/>
    <lineage>
        <taxon>Eukaryota</taxon>
        <taxon>Viridiplantae</taxon>
        <taxon>Streptophyta</taxon>
        <taxon>Embryophyta</taxon>
        <taxon>Tracheophyta</taxon>
        <taxon>Spermatophyta</taxon>
        <taxon>Magnoliopsida</taxon>
        <taxon>Liliopsida</taxon>
        <taxon>Poales</taxon>
        <taxon>Poaceae</taxon>
        <taxon>BOP clade</taxon>
        <taxon>Pooideae</taxon>
        <taxon>Stipodae</taxon>
        <taxon>Brachypodieae</taxon>
        <taxon>Brachypodium</taxon>
    </lineage>
</organism>
<protein>
    <submittedName>
        <fullName evidence="2 3">Uncharacterized protein</fullName>
    </submittedName>
</protein>
<dbReference type="EnsemblPlants" id="PNT61930">
    <property type="protein sequence ID" value="PNT61930"/>
    <property type="gene ID" value="BRADI_5g23063v3"/>
</dbReference>
<dbReference type="EMBL" id="CM000884">
    <property type="protein sequence ID" value="PNT61930.1"/>
    <property type="molecule type" value="Genomic_DNA"/>
</dbReference>
<reference evidence="2" key="2">
    <citation type="submission" date="2017-06" db="EMBL/GenBank/DDBJ databases">
        <title>WGS assembly of Brachypodium distachyon.</title>
        <authorList>
            <consortium name="The International Brachypodium Initiative"/>
            <person name="Lucas S."/>
            <person name="Harmon-Smith M."/>
            <person name="Lail K."/>
            <person name="Tice H."/>
            <person name="Grimwood J."/>
            <person name="Bruce D."/>
            <person name="Barry K."/>
            <person name="Shu S."/>
            <person name="Lindquist E."/>
            <person name="Wang M."/>
            <person name="Pitluck S."/>
            <person name="Vogel J.P."/>
            <person name="Garvin D.F."/>
            <person name="Mockler T.C."/>
            <person name="Schmutz J."/>
            <person name="Rokhsar D."/>
            <person name="Bevan M.W."/>
        </authorList>
    </citation>
    <scope>NUCLEOTIDE SEQUENCE</scope>
    <source>
        <strain evidence="2">Bd21</strain>
    </source>
</reference>
<keyword evidence="4" id="KW-1185">Reference proteome</keyword>
<sequence>MVFSLYVDHKDELYSNLYSDYCTLECMQSPEHNKRRCPELGRGTAATADAQQAQDAADQQSQDDAAQGQAGSKKSKLPIRRNIILADAPAPQPANALAARKKKQILKKNLSSSCQASTSPSVALSGTNDFHGVLPGTFQCYKYCHMYAFQ</sequence>
<dbReference type="Gramene" id="PNT61930">
    <property type="protein sequence ID" value="PNT61930"/>
    <property type="gene ID" value="BRADI_5g23063v3"/>
</dbReference>
<dbReference type="EMBL" id="CM000884">
    <property type="protein sequence ID" value="PNT61933.1"/>
    <property type="molecule type" value="Genomic_DNA"/>
</dbReference>
<dbReference type="EMBL" id="CM000884">
    <property type="protein sequence ID" value="PNT61932.1"/>
    <property type="molecule type" value="Genomic_DNA"/>
</dbReference>
<dbReference type="EnsemblPlants" id="PNT61932">
    <property type="protein sequence ID" value="PNT61932"/>
    <property type="gene ID" value="BRADI_5g23063v3"/>
</dbReference>
<dbReference type="EMBL" id="CM000884">
    <property type="protein sequence ID" value="PNT61931.1"/>
    <property type="molecule type" value="Genomic_DNA"/>
</dbReference>
<dbReference type="EnsemblPlants" id="PNT61931">
    <property type="protein sequence ID" value="PNT61931"/>
    <property type="gene ID" value="BRADI_5g23063v3"/>
</dbReference>
<gene>
    <name evidence="2" type="ORF">BRADI_5g23063v3</name>
</gene>
<feature type="region of interest" description="Disordered" evidence="1">
    <location>
        <begin position="33"/>
        <end position="78"/>
    </location>
</feature>
<reference evidence="3" key="3">
    <citation type="submission" date="2018-08" db="UniProtKB">
        <authorList>
            <consortium name="EnsemblPlants"/>
        </authorList>
    </citation>
    <scope>IDENTIFICATION</scope>
    <source>
        <strain evidence="3">cv. Bd21</strain>
    </source>
</reference>
<reference evidence="2 3" key="1">
    <citation type="journal article" date="2010" name="Nature">
        <title>Genome sequencing and analysis of the model grass Brachypodium distachyon.</title>
        <authorList>
            <consortium name="International Brachypodium Initiative"/>
        </authorList>
    </citation>
    <scope>NUCLEOTIDE SEQUENCE [LARGE SCALE GENOMIC DNA]</scope>
    <source>
        <strain evidence="2 3">Bd21</strain>
    </source>
</reference>
<dbReference type="EnsemblPlants" id="PNT61933">
    <property type="protein sequence ID" value="PNT61933"/>
    <property type="gene ID" value="BRADI_5g23063v3"/>
</dbReference>
<feature type="compositionally biased region" description="Low complexity" evidence="1">
    <location>
        <begin position="44"/>
        <end position="72"/>
    </location>
</feature>
<dbReference type="Gramene" id="PNT61932">
    <property type="protein sequence ID" value="PNT61932"/>
    <property type="gene ID" value="BRADI_5g23063v3"/>
</dbReference>
<dbReference type="InParanoid" id="A0A2K2CIT0"/>
<dbReference type="AlphaFoldDB" id="A0A2K2CIT0"/>
<evidence type="ECO:0000313" key="3">
    <source>
        <dbReference type="EnsemblPlants" id="PNT61930"/>
    </source>
</evidence>
<dbReference type="Proteomes" id="UP000008810">
    <property type="component" value="Chromosome 5"/>
</dbReference>
<dbReference type="Gramene" id="PNT61933">
    <property type="protein sequence ID" value="PNT61933"/>
    <property type="gene ID" value="BRADI_5g23063v3"/>
</dbReference>
<dbReference type="ExpressionAtlas" id="A0A2K2CIT0">
    <property type="expression patterns" value="differential"/>
</dbReference>
<evidence type="ECO:0000313" key="2">
    <source>
        <dbReference type="EMBL" id="PNT61932.1"/>
    </source>
</evidence>
<name>A0A2K2CIT0_BRADI</name>
<proteinExistence type="predicted"/>
<evidence type="ECO:0000313" key="4">
    <source>
        <dbReference type="Proteomes" id="UP000008810"/>
    </source>
</evidence>
<evidence type="ECO:0000256" key="1">
    <source>
        <dbReference type="SAM" id="MobiDB-lite"/>
    </source>
</evidence>